<dbReference type="Proteomes" id="UP001164929">
    <property type="component" value="Chromosome 1"/>
</dbReference>
<dbReference type="EMBL" id="JAQIZT010000001">
    <property type="protein sequence ID" value="KAJ7012540.1"/>
    <property type="molecule type" value="Genomic_DNA"/>
</dbReference>
<evidence type="ECO:0000313" key="2">
    <source>
        <dbReference type="Proteomes" id="UP001164929"/>
    </source>
</evidence>
<dbReference type="AlphaFoldDB" id="A0AAD6RP63"/>
<keyword evidence="2" id="KW-1185">Reference proteome</keyword>
<protein>
    <submittedName>
        <fullName evidence="1">Uncharacterized protein</fullName>
    </submittedName>
</protein>
<reference evidence="1 2" key="1">
    <citation type="journal article" date="2023" name="Mol. Ecol. Resour.">
        <title>Chromosome-level genome assembly of a triploid poplar Populus alba 'Berolinensis'.</title>
        <authorList>
            <person name="Chen S."/>
            <person name="Yu Y."/>
            <person name="Wang X."/>
            <person name="Wang S."/>
            <person name="Zhang T."/>
            <person name="Zhou Y."/>
            <person name="He R."/>
            <person name="Meng N."/>
            <person name="Wang Y."/>
            <person name="Liu W."/>
            <person name="Liu Z."/>
            <person name="Liu J."/>
            <person name="Guo Q."/>
            <person name="Huang H."/>
            <person name="Sederoff R.R."/>
            <person name="Wang G."/>
            <person name="Qu G."/>
            <person name="Chen S."/>
        </authorList>
    </citation>
    <scope>NUCLEOTIDE SEQUENCE [LARGE SCALE GENOMIC DNA]</scope>
    <source>
        <strain evidence="1">SC-2020</strain>
    </source>
</reference>
<evidence type="ECO:0000313" key="1">
    <source>
        <dbReference type="EMBL" id="KAJ7012540.1"/>
    </source>
</evidence>
<name>A0AAD6RP63_9ROSI</name>
<comment type="caution">
    <text evidence="1">The sequence shown here is derived from an EMBL/GenBank/DDBJ whole genome shotgun (WGS) entry which is preliminary data.</text>
</comment>
<accession>A0AAD6RP63</accession>
<gene>
    <name evidence="1" type="ORF">NC653_002555</name>
</gene>
<proteinExistence type="predicted"/>
<organism evidence="1 2">
    <name type="scientific">Populus alba x Populus x berolinensis</name>
    <dbReference type="NCBI Taxonomy" id="444605"/>
    <lineage>
        <taxon>Eukaryota</taxon>
        <taxon>Viridiplantae</taxon>
        <taxon>Streptophyta</taxon>
        <taxon>Embryophyta</taxon>
        <taxon>Tracheophyta</taxon>
        <taxon>Spermatophyta</taxon>
        <taxon>Magnoliopsida</taxon>
        <taxon>eudicotyledons</taxon>
        <taxon>Gunneridae</taxon>
        <taxon>Pentapetalae</taxon>
        <taxon>rosids</taxon>
        <taxon>fabids</taxon>
        <taxon>Malpighiales</taxon>
        <taxon>Salicaceae</taxon>
        <taxon>Saliceae</taxon>
        <taxon>Populus</taxon>
    </lineage>
</organism>
<sequence>MFYFLFQSFKKKKCNRVLILAQLYKKVSRIKLKTKKKIHCCNLVICKRGNNDFS</sequence>